<dbReference type="InterPro" id="IPR035810">
    <property type="entry name" value="PEBP_euk"/>
</dbReference>
<dbReference type="AlphaFoldDB" id="A0A7J7CAF4"/>
<dbReference type="CDD" id="cd00866">
    <property type="entry name" value="PEBP_euk"/>
    <property type="match status" value="1"/>
</dbReference>
<dbReference type="InterPro" id="IPR008914">
    <property type="entry name" value="PEBP"/>
</dbReference>
<dbReference type="OrthoDB" id="2506647at2759"/>
<sequence>MSRMLEPLMVGRVIGEVVDIFTPNVIINVTYNSNKQVCNSHELMPSVITSKPRVEIGGNDMRTSYTLIMTDPDAPSPSDPYLREHLHWIVTDIPGTTDATFGKELVSYETPKPVVGIHRYVFLVFKQKGRETVKAPASRDHFDTRRFAAENGLGSPVAALYFNAQRETAARRR</sequence>
<organism evidence="2 3">
    <name type="scientific">Tripterygium wilfordii</name>
    <name type="common">Thunder God vine</name>
    <dbReference type="NCBI Taxonomy" id="458696"/>
    <lineage>
        <taxon>Eukaryota</taxon>
        <taxon>Viridiplantae</taxon>
        <taxon>Streptophyta</taxon>
        <taxon>Embryophyta</taxon>
        <taxon>Tracheophyta</taxon>
        <taxon>Spermatophyta</taxon>
        <taxon>Magnoliopsida</taxon>
        <taxon>eudicotyledons</taxon>
        <taxon>Gunneridae</taxon>
        <taxon>Pentapetalae</taxon>
        <taxon>rosids</taxon>
        <taxon>fabids</taxon>
        <taxon>Celastrales</taxon>
        <taxon>Celastraceae</taxon>
        <taxon>Tripterygium</taxon>
    </lineage>
</organism>
<dbReference type="InterPro" id="IPR036610">
    <property type="entry name" value="PEBP-like_sf"/>
</dbReference>
<dbReference type="InParanoid" id="A0A7J7CAF4"/>
<evidence type="ECO:0000313" key="3">
    <source>
        <dbReference type="Proteomes" id="UP000593562"/>
    </source>
</evidence>
<dbReference type="FunFam" id="3.90.280.10:FF:000001">
    <property type="entry name" value="Terminal flower 1"/>
    <property type="match status" value="1"/>
</dbReference>
<dbReference type="InterPro" id="IPR001858">
    <property type="entry name" value="Phosphatidylethanolamine-bd_CS"/>
</dbReference>
<dbReference type="GO" id="GO:0010228">
    <property type="term" value="P:vegetative to reproductive phase transition of meristem"/>
    <property type="evidence" value="ECO:0007669"/>
    <property type="project" value="TreeGrafter"/>
</dbReference>
<comment type="similarity">
    <text evidence="1">Belongs to the phosphatidylethanolamine-binding protein family.</text>
</comment>
<proteinExistence type="inferred from homology"/>
<dbReference type="SUPFAM" id="SSF49777">
    <property type="entry name" value="PEBP-like"/>
    <property type="match status" value="1"/>
</dbReference>
<dbReference type="PANTHER" id="PTHR11362:SF108">
    <property type="entry name" value="PROTEIN BROTHER OF FT AND TFL 1"/>
    <property type="match status" value="1"/>
</dbReference>
<dbReference type="EMBL" id="JAAARO010000019">
    <property type="protein sequence ID" value="KAF5731141.1"/>
    <property type="molecule type" value="Genomic_DNA"/>
</dbReference>
<keyword evidence="3" id="KW-1185">Reference proteome</keyword>
<gene>
    <name evidence="2" type="ORF">HS088_TW19G00746</name>
</gene>
<dbReference type="PROSITE" id="PS01220">
    <property type="entry name" value="PBP"/>
    <property type="match status" value="1"/>
</dbReference>
<protein>
    <submittedName>
        <fullName evidence="2">CEN-like protein 1</fullName>
    </submittedName>
</protein>
<comment type="caution">
    <text evidence="2">The sequence shown here is derived from an EMBL/GenBank/DDBJ whole genome shotgun (WGS) entry which is preliminary data.</text>
</comment>
<dbReference type="GO" id="GO:0009908">
    <property type="term" value="P:flower development"/>
    <property type="evidence" value="ECO:0007669"/>
    <property type="project" value="TreeGrafter"/>
</dbReference>
<name>A0A7J7CAF4_TRIWF</name>
<dbReference type="Gene3D" id="3.90.280.10">
    <property type="entry name" value="PEBP-like"/>
    <property type="match status" value="1"/>
</dbReference>
<dbReference type="Proteomes" id="UP000593562">
    <property type="component" value="Unassembled WGS sequence"/>
</dbReference>
<dbReference type="FunCoup" id="A0A7J7CAF4">
    <property type="interactions" value="836"/>
</dbReference>
<dbReference type="Pfam" id="PF01161">
    <property type="entry name" value="PBP"/>
    <property type="match status" value="1"/>
</dbReference>
<evidence type="ECO:0000313" key="2">
    <source>
        <dbReference type="EMBL" id="KAF5731141.1"/>
    </source>
</evidence>
<accession>A0A7J7CAF4</accession>
<reference evidence="2 3" key="1">
    <citation type="journal article" date="2020" name="Nat. Commun.">
        <title>Genome of Tripterygium wilfordii and identification of cytochrome P450 involved in triptolide biosynthesis.</title>
        <authorList>
            <person name="Tu L."/>
            <person name="Su P."/>
            <person name="Zhang Z."/>
            <person name="Gao L."/>
            <person name="Wang J."/>
            <person name="Hu T."/>
            <person name="Zhou J."/>
            <person name="Zhang Y."/>
            <person name="Zhao Y."/>
            <person name="Liu Y."/>
            <person name="Song Y."/>
            <person name="Tong Y."/>
            <person name="Lu Y."/>
            <person name="Yang J."/>
            <person name="Xu C."/>
            <person name="Jia M."/>
            <person name="Peters R.J."/>
            <person name="Huang L."/>
            <person name="Gao W."/>
        </authorList>
    </citation>
    <scope>NUCLEOTIDE SEQUENCE [LARGE SCALE GENOMIC DNA]</scope>
    <source>
        <strain evidence="3">cv. XIE 37</strain>
        <tissue evidence="2">Leaf</tissue>
    </source>
</reference>
<dbReference type="PANTHER" id="PTHR11362">
    <property type="entry name" value="PHOSPHATIDYLETHANOLAMINE-BINDING PROTEIN"/>
    <property type="match status" value="1"/>
</dbReference>
<evidence type="ECO:0000256" key="1">
    <source>
        <dbReference type="ARBA" id="ARBA00007091"/>
    </source>
</evidence>